<evidence type="ECO:0000313" key="2">
    <source>
        <dbReference type="Proteomes" id="UP000275078"/>
    </source>
</evidence>
<evidence type="ECO:0000313" key="1">
    <source>
        <dbReference type="EMBL" id="RPA73692.1"/>
    </source>
</evidence>
<sequence>MLLCGNNAPVLQRAVDWTPATPTGPPPAASLIETLIDSIRASKLSIPTRLARVQGRQKRISTRIDFLNKRMKSTHDIAARTDPRMTSYKLEEYPHPAWEYEMTSAMPFDQLKSSEEEALEFETLVNLWRKKWRFREKALEAEIEWAATGDTNILFEACRFAREEGYCLGAQPSTTAEAWRILGEVEEIRNVSKREGASGQSRAQGRNQGFPKNRLGIWWLWPRRPRYASYNVPHSKKTEMICNVSHFGKGVEEGRSNLCWPLHETPSYKEGTAVCRMKVTCGAQWPDAMSESRVRRLRAKRQYLLSRIRSLNARSMAQAREKYPGLDNELVLELIGMLLAEPTFTNPITSLNIEALEYELSHYETLFHFCRPHILFIEKQWEADCLNETAGGSEHSASLHKACAFALENGLAKGKVPATDEEAYEIIRAVRRNLGQFMAAVFRYMTASGATMNIFGRDWYKYPYPPGSNR</sequence>
<protein>
    <submittedName>
        <fullName evidence="1">Uncharacterized protein</fullName>
    </submittedName>
</protein>
<reference evidence="1 2" key="1">
    <citation type="journal article" date="2018" name="Nat. Ecol. Evol.">
        <title>Pezizomycetes genomes reveal the molecular basis of ectomycorrhizal truffle lifestyle.</title>
        <authorList>
            <person name="Murat C."/>
            <person name="Payen T."/>
            <person name="Noel B."/>
            <person name="Kuo A."/>
            <person name="Morin E."/>
            <person name="Chen J."/>
            <person name="Kohler A."/>
            <person name="Krizsan K."/>
            <person name="Balestrini R."/>
            <person name="Da Silva C."/>
            <person name="Montanini B."/>
            <person name="Hainaut M."/>
            <person name="Levati E."/>
            <person name="Barry K.W."/>
            <person name="Belfiori B."/>
            <person name="Cichocki N."/>
            <person name="Clum A."/>
            <person name="Dockter R.B."/>
            <person name="Fauchery L."/>
            <person name="Guy J."/>
            <person name="Iotti M."/>
            <person name="Le Tacon F."/>
            <person name="Lindquist E.A."/>
            <person name="Lipzen A."/>
            <person name="Malagnac F."/>
            <person name="Mello A."/>
            <person name="Molinier V."/>
            <person name="Miyauchi S."/>
            <person name="Poulain J."/>
            <person name="Riccioni C."/>
            <person name="Rubini A."/>
            <person name="Sitrit Y."/>
            <person name="Splivallo R."/>
            <person name="Traeger S."/>
            <person name="Wang M."/>
            <person name="Zifcakova L."/>
            <person name="Wipf D."/>
            <person name="Zambonelli A."/>
            <person name="Paolocci F."/>
            <person name="Nowrousian M."/>
            <person name="Ottonello S."/>
            <person name="Baldrian P."/>
            <person name="Spatafora J.W."/>
            <person name="Henrissat B."/>
            <person name="Nagy L.G."/>
            <person name="Aury J.M."/>
            <person name="Wincker P."/>
            <person name="Grigoriev I.V."/>
            <person name="Bonfante P."/>
            <person name="Martin F.M."/>
        </authorList>
    </citation>
    <scope>NUCLEOTIDE SEQUENCE [LARGE SCALE GENOMIC DNA]</scope>
    <source>
        <strain evidence="1 2">RN42</strain>
    </source>
</reference>
<dbReference type="EMBL" id="ML119813">
    <property type="protein sequence ID" value="RPA73692.1"/>
    <property type="molecule type" value="Genomic_DNA"/>
</dbReference>
<dbReference type="AlphaFoldDB" id="A0A3N4HIB1"/>
<keyword evidence="2" id="KW-1185">Reference proteome</keyword>
<dbReference type="Proteomes" id="UP000275078">
    <property type="component" value="Unassembled WGS sequence"/>
</dbReference>
<name>A0A3N4HIB1_ASCIM</name>
<proteinExistence type="predicted"/>
<gene>
    <name evidence="1" type="ORF">BJ508DRAFT_313562</name>
</gene>
<organism evidence="1 2">
    <name type="scientific">Ascobolus immersus RN42</name>
    <dbReference type="NCBI Taxonomy" id="1160509"/>
    <lineage>
        <taxon>Eukaryota</taxon>
        <taxon>Fungi</taxon>
        <taxon>Dikarya</taxon>
        <taxon>Ascomycota</taxon>
        <taxon>Pezizomycotina</taxon>
        <taxon>Pezizomycetes</taxon>
        <taxon>Pezizales</taxon>
        <taxon>Ascobolaceae</taxon>
        <taxon>Ascobolus</taxon>
    </lineage>
</organism>
<accession>A0A3N4HIB1</accession>